<dbReference type="EMBL" id="CAHP01000013">
    <property type="protein sequence ID" value="CCG40462.1"/>
    <property type="molecule type" value="Genomic_DNA"/>
</dbReference>
<protein>
    <submittedName>
        <fullName evidence="1">Light-harvesting protein B-800/850 beta 1 chain B6</fullName>
    </submittedName>
</protein>
<dbReference type="AlphaFoldDB" id="H8FQ24"/>
<comment type="caution">
    <text evidence="1">The sequence shown here is derived from an EMBL/GenBank/DDBJ whole genome shotgun (WGS) entry which is preliminary data.</text>
</comment>
<accession>H8FQ24</accession>
<name>H8FQ24_MAGML</name>
<keyword evidence="2" id="KW-1185">Reference proteome</keyword>
<evidence type="ECO:0000313" key="1">
    <source>
        <dbReference type="EMBL" id="CCG40462.1"/>
    </source>
</evidence>
<sequence>MPEILTLADMENGEALALRANPGLWGQVPRCKAMIGSICALLYEAVGEGADNQKNNLRPRLDRPSNISP</sequence>
<evidence type="ECO:0000313" key="2">
    <source>
        <dbReference type="Proteomes" id="UP000004169"/>
    </source>
</evidence>
<reference evidence="1 2" key="1">
    <citation type="journal article" date="2012" name="J. Bacteriol.">
        <title>Draft Genome Sequence of the Purple Photosynthetic Bacterium Phaeospirillum molischianum DSM120, a Particularly Versatile Bacterium.</title>
        <authorList>
            <person name="Duquesne K."/>
            <person name="Prima V."/>
            <person name="Ji B."/>
            <person name="Rouy Z."/>
            <person name="Medigue C."/>
            <person name="Talla E."/>
            <person name="Sturgis J.N."/>
        </authorList>
    </citation>
    <scope>NUCLEOTIDE SEQUENCE [LARGE SCALE GENOMIC DNA]</scope>
    <source>
        <strain evidence="2">DSM120</strain>
    </source>
</reference>
<proteinExistence type="predicted"/>
<organism evidence="1 2">
    <name type="scientific">Magnetospirillum molischianum DSM 120</name>
    <dbReference type="NCBI Taxonomy" id="1150626"/>
    <lineage>
        <taxon>Bacteria</taxon>
        <taxon>Pseudomonadati</taxon>
        <taxon>Pseudomonadota</taxon>
        <taxon>Alphaproteobacteria</taxon>
        <taxon>Rhodospirillales</taxon>
        <taxon>Rhodospirillaceae</taxon>
        <taxon>Magnetospirillum</taxon>
    </lineage>
</organism>
<dbReference type="Proteomes" id="UP000004169">
    <property type="component" value="Unassembled WGS sequence"/>
</dbReference>
<gene>
    <name evidence="1" type="primary">pucB6</name>
    <name evidence="1" type="ORF">PHAMO_200047</name>
</gene>